<evidence type="ECO:0000313" key="15">
    <source>
        <dbReference type="EMBL" id="GMM58527.1"/>
    </source>
</evidence>
<dbReference type="PANTHER" id="PTHR19370">
    <property type="entry name" value="NADH-CYTOCHROME B5 REDUCTASE"/>
    <property type="match status" value="1"/>
</dbReference>
<keyword evidence="16" id="KW-1185">Reference proteome</keyword>
<evidence type="ECO:0000256" key="5">
    <source>
        <dbReference type="ARBA" id="ARBA00022692"/>
    </source>
</evidence>
<dbReference type="InterPro" id="IPR001834">
    <property type="entry name" value="CBR-like"/>
</dbReference>
<keyword evidence="6 11" id="KW-0274">FAD</keyword>
<evidence type="ECO:0000256" key="1">
    <source>
        <dbReference type="ARBA" id="ARBA00001974"/>
    </source>
</evidence>
<dbReference type="CDD" id="cd06183">
    <property type="entry name" value="cyt_b5_reduct_like"/>
    <property type="match status" value="1"/>
</dbReference>
<keyword evidence="4 11" id="KW-0285">Flavoprotein</keyword>
<protein>
    <recommendedName>
        <fullName evidence="12">NADH-cytochrome b5 reductase</fullName>
        <ecNumber evidence="12">1.6.2.2</ecNumber>
    </recommendedName>
</protein>
<evidence type="ECO:0000256" key="12">
    <source>
        <dbReference type="RuleBase" id="RU361226"/>
    </source>
</evidence>
<feature type="binding site" evidence="11">
    <location>
        <position position="126"/>
    </location>
    <ligand>
        <name>FAD</name>
        <dbReference type="ChEBI" id="CHEBI:57692"/>
    </ligand>
</feature>
<evidence type="ECO:0000313" key="16">
    <source>
        <dbReference type="Proteomes" id="UP001377567"/>
    </source>
</evidence>
<feature type="binding site" evidence="11">
    <location>
        <position position="128"/>
    </location>
    <ligand>
        <name>FAD</name>
        <dbReference type="ChEBI" id="CHEBI:57692"/>
    </ligand>
</feature>
<dbReference type="Proteomes" id="UP001377567">
    <property type="component" value="Unassembled WGS sequence"/>
</dbReference>
<sequence length="316" mass="35428">MSDPAAKIGDDHSNILDNPLHGVVIPSALFVIGIAIIAYMADDIRYLYGILIFGGLIGMRALRAFQRRQSLFPDSWTALELEDQTLISKNSAIYRFKLKTQIETLNIPAGHHVAAKVNIDGKDVIRYYNPISSNVQEGYLDLLVKSYPNGTVSKHFAALQPGNTVEFMGPMGKFNYVANSYKTLSIVAGGSGITPVLQILNEIITTPEDLTTVHLIYANDTEKDILLKDELDDMAYKYPNFDVHYVVRHPKQNWTGETGLVTMDMMARYLPQYSEENRLIICGPEPMERLVLEHARQLGWKHDGSASFADDQVFVF</sequence>
<evidence type="ECO:0000256" key="13">
    <source>
        <dbReference type="SAM" id="Phobius"/>
    </source>
</evidence>
<dbReference type="FunFam" id="3.40.50.80:FF:000009">
    <property type="entry name" value="NADH-cytochrome b5 reductase"/>
    <property type="match status" value="1"/>
</dbReference>
<dbReference type="Gene3D" id="3.40.50.80">
    <property type="entry name" value="Nucleotide-binding domain of ferredoxin-NADP reductase (FNR) module"/>
    <property type="match status" value="1"/>
</dbReference>
<evidence type="ECO:0000256" key="7">
    <source>
        <dbReference type="ARBA" id="ARBA00022989"/>
    </source>
</evidence>
<reference evidence="15 16" key="1">
    <citation type="journal article" date="2023" name="Elife">
        <title>Identification of key yeast species and microbe-microbe interactions impacting larval growth of Drosophila in the wild.</title>
        <authorList>
            <person name="Mure A."/>
            <person name="Sugiura Y."/>
            <person name="Maeda R."/>
            <person name="Honda K."/>
            <person name="Sakurai N."/>
            <person name="Takahashi Y."/>
            <person name="Watada M."/>
            <person name="Katoh T."/>
            <person name="Gotoh A."/>
            <person name="Gotoh Y."/>
            <person name="Taniguchi I."/>
            <person name="Nakamura K."/>
            <person name="Hayashi T."/>
            <person name="Katayama T."/>
            <person name="Uemura T."/>
            <person name="Hattori Y."/>
        </authorList>
    </citation>
    <scope>NUCLEOTIDE SEQUENCE [LARGE SCALE GENOMIC DNA]</scope>
    <source>
        <strain evidence="15 16">KH-74</strain>
    </source>
</reference>
<feature type="transmembrane region" description="Helical" evidence="13">
    <location>
        <begin position="20"/>
        <end position="40"/>
    </location>
</feature>
<dbReference type="InterPro" id="IPR039261">
    <property type="entry name" value="FNR_nucleotide-bd"/>
</dbReference>
<dbReference type="InterPro" id="IPR001433">
    <property type="entry name" value="OxRdtase_FAD/NAD-bd"/>
</dbReference>
<dbReference type="InterPro" id="IPR001709">
    <property type="entry name" value="Flavoprot_Pyr_Nucl_cyt_Rdtase"/>
</dbReference>
<evidence type="ECO:0000256" key="6">
    <source>
        <dbReference type="ARBA" id="ARBA00022827"/>
    </source>
</evidence>
<dbReference type="Pfam" id="PF00970">
    <property type="entry name" value="FAD_binding_6"/>
    <property type="match status" value="1"/>
</dbReference>
<comment type="catalytic activity">
    <reaction evidence="12">
        <text>2 Fe(III)-[cytochrome b5] + NADH = 2 Fe(II)-[cytochrome b5] + NAD(+) + H(+)</text>
        <dbReference type="Rhea" id="RHEA:46680"/>
        <dbReference type="Rhea" id="RHEA-COMP:10438"/>
        <dbReference type="Rhea" id="RHEA-COMP:10439"/>
        <dbReference type="ChEBI" id="CHEBI:15378"/>
        <dbReference type="ChEBI" id="CHEBI:29033"/>
        <dbReference type="ChEBI" id="CHEBI:29034"/>
        <dbReference type="ChEBI" id="CHEBI:57540"/>
        <dbReference type="ChEBI" id="CHEBI:57945"/>
        <dbReference type="EC" id="1.6.2.2"/>
    </reaction>
</comment>
<dbReference type="GO" id="GO:0006696">
    <property type="term" value="P:ergosterol biosynthetic process"/>
    <property type="evidence" value="ECO:0007669"/>
    <property type="project" value="TreeGrafter"/>
</dbReference>
<feature type="binding site" evidence="11">
    <location>
        <position position="194"/>
    </location>
    <ligand>
        <name>FAD</name>
        <dbReference type="ChEBI" id="CHEBI:57692"/>
    </ligand>
</feature>
<dbReference type="PROSITE" id="PS51384">
    <property type="entry name" value="FAD_FR"/>
    <property type="match status" value="1"/>
</dbReference>
<dbReference type="Pfam" id="PF00175">
    <property type="entry name" value="NAD_binding_1"/>
    <property type="match status" value="1"/>
</dbReference>
<evidence type="ECO:0000256" key="2">
    <source>
        <dbReference type="ARBA" id="ARBA00004370"/>
    </source>
</evidence>
<dbReference type="InterPro" id="IPR017927">
    <property type="entry name" value="FAD-bd_FR_type"/>
</dbReference>
<keyword evidence="8 12" id="KW-0560">Oxidoreductase</keyword>
<evidence type="ECO:0000256" key="10">
    <source>
        <dbReference type="ARBA" id="ARBA00023136"/>
    </source>
</evidence>
<comment type="similarity">
    <text evidence="3 12">Belongs to the flavoprotein pyridine nucleotide cytochrome reductase family.</text>
</comment>
<evidence type="ECO:0000256" key="3">
    <source>
        <dbReference type="ARBA" id="ARBA00006105"/>
    </source>
</evidence>
<keyword evidence="10 13" id="KW-0472">Membrane</keyword>
<feature type="binding site" evidence="11">
    <location>
        <position position="145"/>
    </location>
    <ligand>
        <name>FAD</name>
        <dbReference type="ChEBI" id="CHEBI:57692"/>
    </ligand>
</feature>
<dbReference type="PRINTS" id="PR00371">
    <property type="entry name" value="FPNCR"/>
</dbReference>
<dbReference type="GO" id="GO:0090524">
    <property type="term" value="F:cytochrome-b5 reductase activity, acting on NADH"/>
    <property type="evidence" value="ECO:0007669"/>
    <property type="project" value="UniProtKB-EC"/>
</dbReference>
<keyword evidence="9 12" id="KW-0520">NAD</keyword>
<evidence type="ECO:0000256" key="8">
    <source>
        <dbReference type="ARBA" id="ARBA00023002"/>
    </source>
</evidence>
<name>A0AAV5S5L7_MAUHU</name>
<dbReference type="AlphaFoldDB" id="A0AAV5S5L7"/>
<feature type="domain" description="FAD-binding FR-type" evidence="14">
    <location>
        <begin position="74"/>
        <end position="177"/>
    </location>
</feature>
<keyword evidence="5 13" id="KW-0812">Transmembrane</keyword>
<feature type="binding site" evidence="11">
    <location>
        <position position="152"/>
    </location>
    <ligand>
        <name>FAD</name>
        <dbReference type="ChEBI" id="CHEBI:57692"/>
    </ligand>
</feature>
<comment type="subcellular location">
    <subcellularLocation>
        <location evidence="2">Membrane</location>
    </subcellularLocation>
</comment>
<evidence type="ECO:0000259" key="14">
    <source>
        <dbReference type="PROSITE" id="PS51384"/>
    </source>
</evidence>
<dbReference type="Gene3D" id="2.40.30.10">
    <property type="entry name" value="Translation factors"/>
    <property type="match status" value="1"/>
</dbReference>
<accession>A0AAV5S5L7</accession>
<dbReference type="SUPFAM" id="SSF52343">
    <property type="entry name" value="Ferredoxin reductase-like, C-terminal NADP-linked domain"/>
    <property type="match status" value="1"/>
</dbReference>
<dbReference type="EMBL" id="BTGD01000025">
    <property type="protein sequence ID" value="GMM58527.1"/>
    <property type="molecule type" value="Genomic_DNA"/>
</dbReference>
<dbReference type="InterPro" id="IPR017938">
    <property type="entry name" value="Riboflavin_synthase-like_b-brl"/>
</dbReference>
<evidence type="ECO:0000256" key="9">
    <source>
        <dbReference type="ARBA" id="ARBA00023027"/>
    </source>
</evidence>
<evidence type="ECO:0000256" key="4">
    <source>
        <dbReference type="ARBA" id="ARBA00022630"/>
    </source>
</evidence>
<feature type="binding site" evidence="11">
    <location>
        <position position="153"/>
    </location>
    <ligand>
        <name>FAD</name>
        <dbReference type="ChEBI" id="CHEBI:57692"/>
    </ligand>
</feature>
<keyword evidence="7 13" id="KW-1133">Transmembrane helix</keyword>
<evidence type="ECO:0000256" key="11">
    <source>
        <dbReference type="PIRSR" id="PIRSR601834-1"/>
    </source>
</evidence>
<gene>
    <name evidence="15" type="ORF">DAKH74_051440</name>
</gene>
<proteinExistence type="inferred from homology"/>
<dbReference type="InterPro" id="IPR008333">
    <property type="entry name" value="Cbr1-like_FAD-bd_dom"/>
</dbReference>
<organism evidence="15 16">
    <name type="scientific">Maudiozyma humilis</name>
    <name type="common">Sour dough yeast</name>
    <name type="synonym">Kazachstania humilis</name>
    <dbReference type="NCBI Taxonomy" id="51915"/>
    <lineage>
        <taxon>Eukaryota</taxon>
        <taxon>Fungi</taxon>
        <taxon>Dikarya</taxon>
        <taxon>Ascomycota</taxon>
        <taxon>Saccharomycotina</taxon>
        <taxon>Saccharomycetes</taxon>
        <taxon>Saccharomycetales</taxon>
        <taxon>Saccharomycetaceae</taxon>
        <taxon>Maudiozyma</taxon>
    </lineage>
</organism>
<comment type="caution">
    <text evidence="15">The sequence shown here is derived from an EMBL/GenBank/DDBJ whole genome shotgun (WGS) entry which is preliminary data.</text>
</comment>
<feature type="transmembrane region" description="Helical" evidence="13">
    <location>
        <begin position="46"/>
        <end position="62"/>
    </location>
</feature>
<dbReference type="PRINTS" id="PR00406">
    <property type="entry name" value="CYTB5RDTASE"/>
</dbReference>
<comment type="cofactor">
    <cofactor evidence="1 11 12">
        <name>FAD</name>
        <dbReference type="ChEBI" id="CHEBI:57692"/>
    </cofactor>
</comment>
<dbReference type="FunFam" id="2.40.30.10:FF:000069">
    <property type="entry name" value="NADH-cytochrome b5 reductase"/>
    <property type="match status" value="1"/>
</dbReference>
<dbReference type="EC" id="1.6.2.2" evidence="12"/>
<dbReference type="GO" id="GO:0016020">
    <property type="term" value="C:membrane"/>
    <property type="evidence" value="ECO:0007669"/>
    <property type="project" value="UniProtKB-SubCell"/>
</dbReference>
<dbReference type="PANTHER" id="PTHR19370:SF143">
    <property type="entry name" value="PLASMA MEMBRANE-ASSOCIATED COENZYME Q6 REDUCTASE PGA3"/>
    <property type="match status" value="1"/>
</dbReference>
<dbReference type="SUPFAM" id="SSF63380">
    <property type="entry name" value="Riboflavin synthase domain-like"/>
    <property type="match status" value="1"/>
</dbReference>
<feature type="binding site" evidence="11">
    <location>
        <position position="143"/>
    </location>
    <ligand>
        <name>FAD</name>
        <dbReference type="ChEBI" id="CHEBI:57692"/>
    </ligand>
</feature>